<dbReference type="InterPro" id="IPR029046">
    <property type="entry name" value="LolA/LolB/LppX"/>
</dbReference>
<sequence>MSSVRGRLVLLFPVLCLFALSTVLAACEGDGGGGAAAKPRFDAAGTLQRSSAAMADLKSVAFTLTTEGKPPIMVRGGDLKLLRSGDADGTITVEQSGQSVEMQVVAVGDSFYIKAVTGGWRQVPKTMAAALYDPSAVLDPQRGIAKMLTSVTRPTAEATEKVGGKDAYRVGVVLPSAAIGGLIPGIGTDVRGQVWVSAADHRLLKVRGEIPPAAEGGDKGSVVITFTEFNASYKIKAPA</sequence>
<keyword evidence="4" id="KW-0732">Signal</keyword>
<name>A0ABN3JBL0_9ACTN</name>
<dbReference type="InterPro" id="IPR009830">
    <property type="entry name" value="LppX/LprAFG"/>
</dbReference>
<comment type="similarity">
    <text evidence="2">Belongs to the LppX/LprAFG lipoprotein family.</text>
</comment>
<evidence type="ECO:0000256" key="1">
    <source>
        <dbReference type="ARBA" id="ARBA00004196"/>
    </source>
</evidence>
<gene>
    <name evidence="5" type="ORF">GCM10010191_41720</name>
</gene>
<evidence type="ECO:0008006" key="7">
    <source>
        <dbReference type="Google" id="ProtNLM"/>
    </source>
</evidence>
<dbReference type="Gene3D" id="2.50.20.20">
    <property type="match status" value="1"/>
</dbReference>
<protein>
    <recommendedName>
        <fullName evidence="7">LppX_LprAFG lipoprotein</fullName>
    </recommendedName>
</protein>
<evidence type="ECO:0000256" key="3">
    <source>
        <dbReference type="ARBA" id="ARBA00022475"/>
    </source>
</evidence>
<comment type="caution">
    <text evidence="5">The sequence shown here is derived from an EMBL/GenBank/DDBJ whole genome shotgun (WGS) entry which is preliminary data.</text>
</comment>
<dbReference type="CDD" id="cd16334">
    <property type="entry name" value="LppX-like"/>
    <property type="match status" value="1"/>
</dbReference>
<proteinExistence type="inferred from homology"/>
<dbReference type="Proteomes" id="UP001501231">
    <property type="component" value="Unassembled WGS sequence"/>
</dbReference>
<keyword evidence="3" id="KW-1003">Cell membrane</keyword>
<feature type="signal peptide" evidence="4">
    <location>
        <begin position="1"/>
        <end position="25"/>
    </location>
</feature>
<dbReference type="EMBL" id="BAAARW010000015">
    <property type="protein sequence ID" value="GAA2425169.1"/>
    <property type="molecule type" value="Genomic_DNA"/>
</dbReference>
<evidence type="ECO:0000313" key="6">
    <source>
        <dbReference type="Proteomes" id="UP001501231"/>
    </source>
</evidence>
<organism evidence="5 6">
    <name type="scientific">Actinomadura vinacea</name>
    <dbReference type="NCBI Taxonomy" id="115336"/>
    <lineage>
        <taxon>Bacteria</taxon>
        <taxon>Bacillati</taxon>
        <taxon>Actinomycetota</taxon>
        <taxon>Actinomycetes</taxon>
        <taxon>Streptosporangiales</taxon>
        <taxon>Thermomonosporaceae</taxon>
        <taxon>Actinomadura</taxon>
    </lineage>
</organism>
<keyword evidence="3" id="KW-0472">Membrane</keyword>
<accession>A0ABN3JBL0</accession>
<dbReference type="Pfam" id="PF07161">
    <property type="entry name" value="LppX_LprAFG"/>
    <property type="match status" value="1"/>
</dbReference>
<keyword evidence="6" id="KW-1185">Reference proteome</keyword>
<comment type="subcellular location">
    <subcellularLocation>
        <location evidence="1">Cell envelope</location>
    </subcellularLocation>
</comment>
<dbReference type="RefSeq" id="WP_344590889.1">
    <property type="nucleotide sequence ID" value="NZ_BAAARW010000015.1"/>
</dbReference>
<feature type="chain" id="PRO_5045390380" description="LppX_LprAFG lipoprotein" evidence="4">
    <location>
        <begin position="26"/>
        <end position="239"/>
    </location>
</feature>
<evidence type="ECO:0000256" key="4">
    <source>
        <dbReference type="SAM" id="SignalP"/>
    </source>
</evidence>
<evidence type="ECO:0000256" key="2">
    <source>
        <dbReference type="ARBA" id="ARBA00009194"/>
    </source>
</evidence>
<dbReference type="SUPFAM" id="SSF89392">
    <property type="entry name" value="Prokaryotic lipoproteins and lipoprotein localization factors"/>
    <property type="match status" value="1"/>
</dbReference>
<dbReference type="PROSITE" id="PS51257">
    <property type="entry name" value="PROKAR_LIPOPROTEIN"/>
    <property type="match status" value="1"/>
</dbReference>
<reference evidence="5 6" key="1">
    <citation type="journal article" date="2019" name="Int. J. Syst. Evol. Microbiol.">
        <title>The Global Catalogue of Microorganisms (GCM) 10K type strain sequencing project: providing services to taxonomists for standard genome sequencing and annotation.</title>
        <authorList>
            <consortium name="The Broad Institute Genomics Platform"/>
            <consortium name="The Broad Institute Genome Sequencing Center for Infectious Disease"/>
            <person name="Wu L."/>
            <person name="Ma J."/>
        </authorList>
    </citation>
    <scope>NUCLEOTIDE SEQUENCE [LARGE SCALE GENOMIC DNA]</scope>
    <source>
        <strain evidence="5 6">JCM 3325</strain>
    </source>
</reference>
<evidence type="ECO:0000313" key="5">
    <source>
        <dbReference type="EMBL" id="GAA2425169.1"/>
    </source>
</evidence>